<evidence type="ECO:0000256" key="1">
    <source>
        <dbReference type="PROSITE-ProRule" id="PRU00409"/>
    </source>
</evidence>
<evidence type="ECO:0000313" key="4">
    <source>
        <dbReference type="Proteomes" id="UP001580346"/>
    </source>
</evidence>
<dbReference type="Proteomes" id="UP001580346">
    <property type="component" value="Unassembled WGS sequence"/>
</dbReference>
<proteinExistence type="predicted"/>
<accession>A0ABV5AU19</accession>
<dbReference type="Gene3D" id="3.30.470.20">
    <property type="entry name" value="ATP-grasp fold, B domain"/>
    <property type="match status" value="1"/>
</dbReference>
<dbReference type="PROSITE" id="PS50975">
    <property type="entry name" value="ATP_GRASP"/>
    <property type="match status" value="1"/>
</dbReference>
<comment type="caution">
    <text evidence="3">The sequence shown here is derived from an EMBL/GenBank/DDBJ whole genome shotgun (WGS) entry which is preliminary data.</text>
</comment>
<dbReference type="InterPro" id="IPR026838">
    <property type="entry name" value="YheC/D"/>
</dbReference>
<evidence type="ECO:0000313" key="3">
    <source>
        <dbReference type="EMBL" id="MFB5267364.1"/>
    </source>
</evidence>
<evidence type="ECO:0000259" key="2">
    <source>
        <dbReference type="PROSITE" id="PS50975"/>
    </source>
</evidence>
<dbReference type="EMBL" id="JBHHMI010000008">
    <property type="protein sequence ID" value="MFB5267364.1"/>
    <property type="molecule type" value="Genomic_DNA"/>
</dbReference>
<name>A0ABV5AU19_9BACL</name>
<reference evidence="3 4" key="1">
    <citation type="submission" date="2024-09" db="EMBL/GenBank/DDBJ databases">
        <title>Paenibacillus zeirhizospherea sp. nov., isolated from surface of the maize (Zea mays) roots in a horticulture field, Hungary.</title>
        <authorList>
            <person name="Marton D."/>
            <person name="Farkas M."/>
            <person name="Bedics A."/>
            <person name="Toth E."/>
            <person name="Tancsics A."/>
            <person name="Boka K."/>
            <person name="Maroti G."/>
            <person name="Kriszt B."/>
            <person name="Cserhati M."/>
        </authorList>
    </citation>
    <scope>NUCLEOTIDE SEQUENCE [LARGE SCALE GENOMIC DNA]</scope>
    <source>
        <strain evidence="3 4">KCTC 33519</strain>
    </source>
</reference>
<gene>
    <name evidence="3" type="ORF">ACE41H_11295</name>
</gene>
<keyword evidence="1" id="KW-0067">ATP-binding</keyword>
<dbReference type="InterPro" id="IPR011761">
    <property type="entry name" value="ATP-grasp"/>
</dbReference>
<dbReference type="SUPFAM" id="SSF56059">
    <property type="entry name" value="Glutathione synthetase ATP-binding domain-like"/>
    <property type="match status" value="1"/>
</dbReference>
<dbReference type="RefSeq" id="WP_375355347.1">
    <property type="nucleotide sequence ID" value="NZ_JBHHMI010000008.1"/>
</dbReference>
<keyword evidence="4" id="KW-1185">Reference proteome</keyword>
<protein>
    <submittedName>
        <fullName evidence="3">YheC/YheD family protein</fullName>
    </submittedName>
</protein>
<sequence>MLDLHAVSKPMLGVLVSTARSSIPIGEPGFCRRLIRTGRRLGIHVAAFNAEGIHPEAGRIDGFVHRDGAWHTCSFSLPEIIYNRCCNYREGRTARSRLRRLASRLGRPCTFLSGSLPGKWQVHVTLRHDPQLSGCLPLTVQFSRDHLRDLLSRYQGVFLKPQSGMQGKRTLCLQYQEDSGEAPLSLRGRNRNNRPFSHTFSSFDQAYDWIAAFIREQPYIIQPLLNLHSSRGHPFDVRALVQKDGKGQWRLTGIAVREGEPGGLTSNLHGGGKAREAADYLHNQFGADKASSVLQKINQLSMYIPPVLESRYGRLGELGIDFGIDRSGQLWILEVNSKPGRAVFTEIGDQAGAAAAVARPLLYARHLMQRQVPAAIRTGTLTTSQVFS</sequence>
<organism evidence="3 4">
    <name type="scientific">Paenibacillus enshidis</name>
    <dbReference type="NCBI Taxonomy" id="1458439"/>
    <lineage>
        <taxon>Bacteria</taxon>
        <taxon>Bacillati</taxon>
        <taxon>Bacillota</taxon>
        <taxon>Bacilli</taxon>
        <taxon>Bacillales</taxon>
        <taxon>Paenibacillaceae</taxon>
        <taxon>Paenibacillus</taxon>
    </lineage>
</organism>
<keyword evidence="1" id="KW-0547">Nucleotide-binding</keyword>
<feature type="domain" description="ATP-grasp" evidence="2">
    <location>
        <begin position="316"/>
        <end position="368"/>
    </location>
</feature>
<dbReference type="Pfam" id="PF14398">
    <property type="entry name" value="ATPgrasp_YheCD"/>
    <property type="match status" value="1"/>
</dbReference>